<gene>
    <name evidence="4" type="primary">arsA</name>
    <name evidence="4" type="ORF">Bravens_00100</name>
</gene>
<evidence type="ECO:0000259" key="3">
    <source>
        <dbReference type="Pfam" id="PF02374"/>
    </source>
</evidence>
<evidence type="ECO:0000256" key="1">
    <source>
        <dbReference type="ARBA" id="ARBA00011040"/>
    </source>
</evidence>
<proteinExistence type="inferred from homology"/>
<dbReference type="CDD" id="cd02035">
    <property type="entry name" value="ArsA"/>
    <property type="match status" value="1"/>
</dbReference>
<organism evidence="4 5">
    <name type="scientific">Brevibacterium ravenspurgense</name>
    <dbReference type="NCBI Taxonomy" id="479117"/>
    <lineage>
        <taxon>Bacteria</taxon>
        <taxon>Bacillati</taxon>
        <taxon>Actinomycetota</taxon>
        <taxon>Actinomycetes</taxon>
        <taxon>Micrococcales</taxon>
        <taxon>Brevibacteriaceae</taxon>
        <taxon>Brevibacterium</taxon>
    </lineage>
</organism>
<dbReference type="PATRIC" id="fig|479117.4.peg.98"/>
<dbReference type="NCBIfam" id="TIGR00345">
    <property type="entry name" value="GET3_arsA_TRC40"/>
    <property type="match status" value="1"/>
</dbReference>
<evidence type="ECO:0000313" key="4">
    <source>
        <dbReference type="EMBL" id="KXZ59630.1"/>
    </source>
</evidence>
<dbReference type="Proteomes" id="UP000243589">
    <property type="component" value="Unassembled WGS sequence"/>
</dbReference>
<reference evidence="4 5" key="1">
    <citation type="submission" date="2016-01" db="EMBL/GenBank/DDBJ databases">
        <title>Use of Whole Genome Sequencing to ascertain that Brevibacterium massiliense (Roux, Raoult 2009) is a later heterotypic synonym of Brevibacterium ravenspurgense (Mages 2008).</title>
        <authorList>
            <person name="Bernier A.-M."/>
            <person name="Burdz T."/>
            <person name="Huynh C."/>
            <person name="Pachecho A.L."/>
            <person name="Wiebe D."/>
            <person name="Bonner C."/>
            <person name="Bernard K."/>
        </authorList>
    </citation>
    <scope>NUCLEOTIDE SEQUENCE [LARGE SCALE GENOMIC DNA]</scope>
    <source>
        <strain evidence="4 5">CCUG56047</strain>
    </source>
</reference>
<dbReference type="RefSeq" id="WP_062019373.1">
    <property type="nucleotide sequence ID" value="NZ_LQQC01000002.1"/>
</dbReference>
<feature type="domain" description="ArsA/GET3 Anion-transporting ATPase-like" evidence="3">
    <location>
        <begin position="11"/>
        <end position="323"/>
    </location>
</feature>
<dbReference type="Pfam" id="PF02374">
    <property type="entry name" value="ArsA_ATPase"/>
    <property type="match status" value="1"/>
</dbReference>
<dbReference type="EMBL" id="LQQC01000002">
    <property type="protein sequence ID" value="KXZ59630.1"/>
    <property type="molecule type" value="Genomic_DNA"/>
</dbReference>
<keyword evidence="5" id="KW-1185">Reference proteome</keyword>
<dbReference type="PANTHER" id="PTHR10803:SF3">
    <property type="entry name" value="ATPASE GET3"/>
    <property type="match status" value="1"/>
</dbReference>
<keyword evidence="4" id="KW-0378">Hydrolase</keyword>
<sequence length="325" mass="35217">MTLRELVSTRRVLFFGGKGGVGKTTCAATVALDQTRGGRRVLLVSTDPAHNLGHLFGRTIGGSPVGLADNLDALEIDPERAAKEHIEAIGEHLYGLVADGMRGEVTRYLRAAAAAPGSHEAALLERVAKLTRDGLERYDLIVFDTAPSGHTSRLLSLPEAMAQWTDALLENRQRSDKFGRAVRAMGGNPMTGDEGSPKARRERRIRHLLYERRELLSSLRTTLQDEAVTGFVVALAAERLPVLETIELRDQLAESHVGVLAYVVNKRSPAGAGELLEARRAMEEQWVSHLRAEVGADAVIAQTPLLPAEPVGLDALAEFGELLFA</sequence>
<feature type="region of interest" description="Disordered" evidence="2">
    <location>
        <begin position="182"/>
        <end position="201"/>
    </location>
</feature>
<dbReference type="PANTHER" id="PTHR10803">
    <property type="entry name" value="ARSENICAL PUMP-DRIVING ATPASE ARSENITE-TRANSLOCATING ATPASE"/>
    <property type="match status" value="1"/>
</dbReference>
<comment type="caution">
    <text evidence="4">The sequence shown here is derived from an EMBL/GenBank/DDBJ whole genome shotgun (WGS) entry which is preliminary data.</text>
</comment>
<dbReference type="SUPFAM" id="SSF52540">
    <property type="entry name" value="P-loop containing nucleoside triphosphate hydrolases"/>
    <property type="match status" value="1"/>
</dbReference>
<dbReference type="EC" id="3.6.3.16" evidence="4"/>
<dbReference type="Gene3D" id="3.40.50.300">
    <property type="entry name" value="P-loop containing nucleotide triphosphate hydrolases"/>
    <property type="match status" value="1"/>
</dbReference>
<dbReference type="GO" id="GO:0005524">
    <property type="term" value="F:ATP binding"/>
    <property type="evidence" value="ECO:0007669"/>
    <property type="project" value="InterPro"/>
</dbReference>
<dbReference type="InterPro" id="IPR016300">
    <property type="entry name" value="ATPase_ArsA/GET3"/>
</dbReference>
<protein>
    <submittedName>
        <fullName evidence="4">Arsenical pump-driving ATPase</fullName>
        <ecNumber evidence="4">3.6.3.16</ecNumber>
    </submittedName>
</protein>
<comment type="similarity">
    <text evidence="1">Belongs to the arsA ATPase family.</text>
</comment>
<dbReference type="InterPro" id="IPR025723">
    <property type="entry name" value="ArsA/GET3_ATPase-like"/>
</dbReference>
<dbReference type="AlphaFoldDB" id="A0A150HD97"/>
<dbReference type="InterPro" id="IPR027417">
    <property type="entry name" value="P-loop_NTPase"/>
</dbReference>
<name>A0A150HD97_9MICO</name>
<accession>A0A150HD97</accession>
<dbReference type="GO" id="GO:0016887">
    <property type="term" value="F:ATP hydrolysis activity"/>
    <property type="evidence" value="ECO:0007669"/>
    <property type="project" value="InterPro"/>
</dbReference>
<evidence type="ECO:0000313" key="5">
    <source>
        <dbReference type="Proteomes" id="UP000243589"/>
    </source>
</evidence>
<evidence type="ECO:0000256" key="2">
    <source>
        <dbReference type="SAM" id="MobiDB-lite"/>
    </source>
</evidence>